<evidence type="ECO:0000313" key="3">
    <source>
        <dbReference type="Proteomes" id="UP000199495"/>
    </source>
</evidence>
<accession>A0A1G7TZ43</accession>
<feature type="chain" id="PRO_5011529044" evidence="1">
    <location>
        <begin position="50"/>
        <end position="191"/>
    </location>
</feature>
<feature type="signal peptide" evidence="1">
    <location>
        <begin position="1"/>
        <end position="49"/>
    </location>
</feature>
<keyword evidence="3" id="KW-1185">Reference proteome</keyword>
<dbReference type="InterPro" id="IPR010642">
    <property type="entry name" value="Invasion_prot_B"/>
</dbReference>
<sequence length="191" mass="20118">MLTKPLRLPDTEARPFGSCRSHFAMNLLATAAKAALAVTLSLSASAAFAQGSVRSQHGDWQMSCDMVPGAVDEQCALIQNVTAEDQPNVALSVIALKTADQEARLLRILAPLGVLLPNGLGLNIDGDDLGRVAFVRCLPNGCVAEVVMDDALLTQLSEGDSAIFIIFRTPEEGIGVPVSLEGFEDGFNALP</sequence>
<dbReference type="Proteomes" id="UP000199495">
    <property type="component" value="Unassembled WGS sequence"/>
</dbReference>
<dbReference type="Pfam" id="PF06776">
    <property type="entry name" value="IalB"/>
    <property type="match status" value="1"/>
</dbReference>
<keyword evidence="1" id="KW-0732">Signal</keyword>
<organism evidence="2 3">
    <name type="scientific">Pelagibacterium luteolum</name>
    <dbReference type="NCBI Taxonomy" id="440168"/>
    <lineage>
        <taxon>Bacteria</taxon>
        <taxon>Pseudomonadati</taxon>
        <taxon>Pseudomonadota</taxon>
        <taxon>Alphaproteobacteria</taxon>
        <taxon>Hyphomicrobiales</taxon>
        <taxon>Devosiaceae</taxon>
        <taxon>Pelagibacterium</taxon>
    </lineage>
</organism>
<dbReference type="AlphaFoldDB" id="A0A1G7TZ43"/>
<protein>
    <submittedName>
        <fullName evidence="2">Invasion protein IalB, involved in pathogenesis</fullName>
    </submittedName>
</protein>
<dbReference type="Gene3D" id="2.60.40.1880">
    <property type="entry name" value="Invasion associated locus B (IalB) protein"/>
    <property type="match status" value="1"/>
</dbReference>
<dbReference type="InterPro" id="IPR038696">
    <property type="entry name" value="IalB_sf"/>
</dbReference>
<gene>
    <name evidence="2" type="ORF">SAMN04487974_102436</name>
</gene>
<dbReference type="EMBL" id="FNCS01000002">
    <property type="protein sequence ID" value="SDG40477.1"/>
    <property type="molecule type" value="Genomic_DNA"/>
</dbReference>
<name>A0A1G7TZ43_9HYPH</name>
<proteinExistence type="predicted"/>
<evidence type="ECO:0000256" key="1">
    <source>
        <dbReference type="SAM" id="SignalP"/>
    </source>
</evidence>
<reference evidence="2 3" key="1">
    <citation type="submission" date="2016-10" db="EMBL/GenBank/DDBJ databases">
        <authorList>
            <person name="de Groot N.N."/>
        </authorList>
    </citation>
    <scope>NUCLEOTIDE SEQUENCE [LARGE SCALE GENOMIC DNA]</scope>
    <source>
        <strain evidence="2 3">CGMCC 1.10267</strain>
    </source>
</reference>
<dbReference type="STRING" id="440168.SAMN04487974_102436"/>
<evidence type="ECO:0000313" key="2">
    <source>
        <dbReference type="EMBL" id="SDG40477.1"/>
    </source>
</evidence>